<dbReference type="KEGG" id="aqu:105312598"/>
<protein>
    <submittedName>
        <fullName evidence="2">Uncharacterized protein</fullName>
    </submittedName>
</protein>
<dbReference type="AlphaFoldDB" id="A0A1X7UYY8"/>
<sequence>MENTALVSFPPSDCVVNDEEEIQSENDSHSSNSREPLIREPLVPDPLVVPQPLVTTQPQLTRDFHFIYRRNQTPSDNFFMLTIIQLFCCSLIGCLALFCIIPALCFVIKARKAEMDGDIITMYSRRQLALIFNFIGFFVGIINIFINIYFILNIIALTY</sequence>
<organism evidence="2">
    <name type="scientific">Amphimedon queenslandica</name>
    <name type="common">Sponge</name>
    <dbReference type="NCBI Taxonomy" id="400682"/>
    <lineage>
        <taxon>Eukaryota</taxon>
        <taxon>Metazoa</taxon>
        <taxon>Porifera</taxon>
        <taxon>Demospongiae</taxon>
        <taxon>Heteroscleromorpha</taxon>
        <taxon>Haplosclerida</taxon>
        <taxon>Niphatidae</taxon>
        <taxon>Amphimedon</taxon>
    </lineage>
</organism>
<feature type="transmembrane region" description="Helical" evidence="1">
    <location>
        <begin position="128"/>
        <end position="152"/>
    </location>
</feature>
<proteinExistence type="predicted"/>
<dbReference type="EnsemblMetazoa" id="Aqu2.1.32988_001">
    <property type="protein sequence ID" value="Aqu2.1.32988_001"/>
    <property type="gene ID" value="Aqu2.1.32988"/>
</dbReference>
<dbReference type="EnsemblMetazoa" id="XM_011405368.2">
    <property type="protein sequence ID" value="XP_011403670.1"/>
    <property type="gene ID" value="LOC105312598"/>
</dbReference>
<evidence type="ECO:0000313" key="3">
    <source>
        <dbReference type="Proteomes" id="UP000007879"/>
    </source>
</evidence>
<dbReference type="Proteomes" id="UP000007879">
    <property type="component" value="Unassembled WGS sequence"/>
</dbReference>
<keyword evidence="1" id="KW-0812">Transmembrane</keyword>
<evidence type="ECO:0000256" key="1">
    <source>
        <dbReference type="SAM" id="Phobius"/>
    </source>
</evidence>
<reference evidence="3" key="1">
    <citation type="journal article" date="2010" name="Nature">
        <title>The Amphimedon queenslandica genome and the evolution of animal complexity.</title>
        <authorList>
            <person name="Srivastava M."/>
            <person name="Simakov O."/>
            <person name="Chapman J."/>
            <person name="Fahey B."/>
            <person name="Gauthier M.E."/>
            <person name="Mitros T."/>
            <person name="Richards G.S."/>
            <person name="Conaco C."/>
            <person name="Dacre M."/>
            <person name="Hellsten U."/>
            <person name="Larroux C."/>
            <person name="Putnam N.H."/>
            <person name="Stanke M."/>
            <person name="Adamska M."/>
            <person name="Darling A."/>
            <person name="Degnan S.M."/>
            <person name="Oakley T.H."/>
            <person name="Plachetzki D.C."/>
            <person name="Zhai Y."/>
            <person name="Adamski M."/>
            <person name="Calcino A."/>
            <person name="Cummins S.F."/>
            <person name="Goodstein D.M."/>
            <person name="Harris C."/>
            <person name="Jackson D.J."/>
            <person name="Leys S.P."/>
            <person name="Shu S."/>
            <person name="Woodcroft B.J."/>
            <person name="Vervoort M."/>
            <person name="Kosik K.S."/>
            <person name="Manning G."/>
            <person name="Degnan B.M."/>
            <person name="Rokhsar D.S."/>
        </authorList>
    </citation>
    <scope>NUCLEOTIDE SEQUENCE [LARGE SCALE GENOMIC DNA]</scope>
</reference>
<reference evidence="2" key="2">
    <citation type="submission" date="2017-05" db="UniProtKB">
        <authorList>
            <consortium name="EnsemblMetazoa"/>
        </authorList>
    </citation>
    <scope>IDENTIFICATION</scope>
</reference>
<keyword evidence="1" id="KW-0472">Membrane</keyword>
<name>A0A1X7UYY8_AMPQE</name>
<gene>
    <name evidence="2" type="primary">105312598</name>
</gene>
<keyword evidence="1" id="KW-1133">Transmembrane helix</keyword>
<accession>A0A1X7UYY8</accession>
<keyword evidence="3" id="KW-1185">Reference proteome</keyword>
<evidence type="ECO:0000313" key="2">
    <source>
        <dbReference type="EnsemblMetazoa" id="Aqu2.1.32988_001"/>
    </source>
</evidence>
<feature type="transmembrane region" description="Helical" evidence="1">
    <location>
        <begin position="78"/>
        <end position="107"/>
    </location>
</feature>
<dbReference type="InParanoid" id="A0A1X7UYY8"/>